<dbReference type="InterPro" id="IPR001309">
    <property type="entry name" value="Pept_C14_p20"/>
</dbReference>
<comment type="caution">
    <text evidence="8">The sequence shown here is derived from an EMBL/GenBank/DDBJ whole genome shotgun (WGS) entry which is preliminary data.</text>
</comment>
<dbReference type="SUPFAM" id="SSF52129">
    <property type="entry name" value="Caspase-like"/>
    <property type="match status" value="1"/>
</dbReference>
<evidence type="ECO:0000259" key="6">
    <source>
        <dbReference type="PROSITE" id="PS50207"/>
    </source>
</evidence>
<dbReference type="GO" id="GO:0004197">
    <property type="term" value="F:cysteine-type endopeptidase activity"/>
    <property type="evidence" value="ECO:0007669"/>
    <property type="project" value="InterPro"/>
</dbReference>
<evidence type="ECO:0000313" key="9">
    <source>
        <dbReference type="Proteomes" id="UP000324222"/>
    </source>
</evidence>
<evidence type="ECO:0000256" key="1">
    <source>
        <dbReference type="ARBA" id="ARBA00010134"/>
    </source>
</evidence>
<dbReference type="PROSITE" id="PS50207">
    <property type="entry name" value="CASPASE_P10"/>
    <property type="match status" value="1"/>
</dbReference>
<proteinExistence type="inferred from homology"/>
<dbReference type="InterPro" id="IPR011600">
    <property type="entry name" value="Pept_C14_caspase"/>
</dbReference>
<evidence type="ECO:0000313" key="8">
    <source>
        <dbReference type="EMBL" id="MPC72489.1"/>
    </source>
</evidence>
<dbReference type="InterPro" id="IPR002398">
    <property type="entry name" value="Pept_C14"/>
</dbReference>
<dbReference type="InterPro" id="IPR015917">
    <property type="entry name" value="Pept_C14A"/>
</dbReference>
<keyword evidence="9" id="KW-1185">Reference proteome</keyword>
<dbReference type="GO" id="GO:0006915">
    <property type="term" value="P:apoptotic process"/>
    <property type="evidence" value="ECO:0007669"/>
    <property type="project" value="UniProtKB-KW"/>
</dbReference>
<feature type="domain" description="Caspase family p20" evidence="7">
    <location>
        <begin position="38"/>
        <end position="167"/>
    </location>
</feature>
<dbReference type="OrthoDB" id="6097640at2759"/>
<comment type="similarity">
    <text evidence="1 5">Belongs to the peptidase C14A family.</text>
</comment>
<keyword evidence="4" id="KW-0378">Hydrolase</keyword>
<dbReference type="SMART" id="SM00115">
    <property type="entry name" value="CASc"/>
    <property type="match status" value="1"/>
</dbReference>
<keyword evidence="3" id="KW-0053">Apoptosis</keyword>
<evidence type="ECO:0000259" key="7">
    <source>
        <dbReference type="PROSITE" id="PS50208"/>
    </source>
</evidence>
<dbReference type="Pfam" id="PF00656">
    <property type="entry name" value="Peptidase_C14"/>
    <property type="match status" value="1"/>
</dbReference>
<dbReference type="PROSITE" id="PS50208">
    <property type="entry name" value="CASPASE_P20"/>
    <property type="match status" value="1"/>
</dbReference>
<dbReference type="Proteomes" id="UP000324222">
    <property type="component" value="Unassembled WGS sequence"/>
</dbReference>
<dbReference type="Gene3D" id="3.40.50.1460">
    <property type="match status" value="1"/>
</dbReference>
<feature type="domain" description="Caspase family p10" evidence="6">
    <location>
        <begin position="182"/>
        <end position="226"/>
    </location>
</feature>
<dbReference type="InterPro" id="IPR002138">
    <property type="entry name" value="Pept_C14_p10"/>
</dbReference>
<evidence type="ECO:0000256" key="3">
    <source>
        <dbReference type="ARBA" id="ARBA00022703"/>
    </source>
</evidence>
<dbReference type="PANTHER" id="PTHR47901:SF8">
    <property type="entry name" value="CASPASE-3"/>
    <property type="match status" value="1"/>
</dbReference>
<gene>
    <name evidence="8" type="primary">CASP3_1</name>
    <name evidence="8" type="ORF">E2C01_066798</name>
</gene>
<dbReference type="EMBL" id="VSRR010034820">
    <property type="protein sequence ID" value="MPC72489.1"/>
    <property type="molecule type" value="Genomic_DNA"/>
</dbReference>
<dbReference type="InterPro" id="IPR029030">
    <property type="entry name" value="Caspase-like_dom_sf"/>
</dbReference>
<dbReference type="PANTHER" id="PTHR47901">
    <property type="entry name" value="CASPASE RECRUITMENT DOMAIN-CONTAINING PROTEIN 18"/>
    <property type="match status" value="1"/>
</dbReference>
<dbReference type="PRINTS" id="PR00376">
    <property type="entry name" value="IL1BCENZYME"/>
</dbReference>
<protein>
    <submittedName>
        <fullName evidence="8">Caspase-3</fullName>
    </submittedName>
</protein>
<evidence type="ECO:0000256" key="2">
    <source>
        <dbReference type="ARBA" id="ARBA00022670"/>
    </source>
</evidence>
<dbReference type="AlphaFoldDB" id="A0A5B7HRV3"/>
<sequence>MHFYFFSQVTDAEVMARLRIKRQEKKNELEYHTNTQLPPGRVEIFNYIFFHYNTRQRLEDRKGAKMDSTNLKITFNRLGYQVFVHENLTANDTFMELENIRKSCKQKPPQAIFFFFLSHGNQGNEFMSADGVPLNIDKIKDEFTNDLCPELAKKPKIFMTNYCRGDNEECLETDGHVRIPQDLVTIYASRDGIAAYRLPNEGTSFVLSLCKVLEKLRERTELHDLYLLLMDEMKRNKATTPIWEEIGFKKFYLEIPERK</sequence>
<reference evidence="8 9" key="1">
    <citation type="submission" date="2019-05" db="EMBL/GenBank/DDBJ databases">
        <title>Another draft genome of Portunus trituberculatus and its Hox gene families provides insights of decapod evolution.</title>
        <authorList>
            <person name="Jeong J.-H."/>
            <person name="Song I."/>
            <person name="Kim S."/>
            <person name="Choi T."/>
            <person name="Kim D."/>
            <person name="Ryu S."/>
            <person name="Kim W."/>
        </authorList>
    </citation>
    <scope>NUCLEOTIDE SEQUENCE [LARGE SCALE GENOMIC DNA]</scope>
    <source>
        <tissue evidence="8">Muscle</tissue>
    </source>
</reference>
<evidence type="ECO:0000256" key="5">
    <source>
        <dbReference type="RuleBase" id="RU003971"/>
    </source>
</evidence>
<organism evidence="8 9">
    <name type="scientific">Portunus trituberculatus</name>
    <name type="common">Swimming crab</name>
    <name type="synonym">Neptunus trituberculatus</name>
    <dbReference type="NCBI Taxonomy" id="210409"/>
    <lineage>
        <taxon>Eukaryota</taxon>
        <taxon>Metazoa</taxon>
        <taxon>Ecdysozoa</taxon>
        <taxon>Arthropoda</taxon>
        <taxon>Crustacea</taxon>
        <taxon>Multicrustacea</taxon>
        <taxon>Malacostraca</taxon>
        <taxon>Eumalacostraca</taxon>
        <taxon>Eucarida</taxon>
        <taxon>Decapoda</taxon>
        <taxon>Pleocyemata</taxon>
        <taxon>Brachyura</taxon>
        <taxon>Eubrachyura</taxon>
        <taxon>Portunoidea</taxon>
        <taxon>Portunidae</taxon>
        <taxon>Portuninae</taxon>
        <taxon>Portunus</taxon>
    </lineage>
</organism>
<accession>A0A5B7HRV3</accession>
<dbReference type="GO" id="GO:0006508">
    <property type="term" value="P:proteolysis"/>
    <property type="evidence" value="ECO:0007669"/>
    <property type="project" value="UniProtKB-KW"/>
</dbReference>
<evidence type="ECO:0000256" key="4">
    <source>
        <dbReference type="ARBA" id="ARBA00022801"/>
    </source>
</evidence>
<keyword evidence="2" id="KW-0645">Protease</keyword>
<name>A0A5B7HRV3_PORTR</name>